<keyword evidence="6 13" id="KW-0812">Transmembrane</keyword>
<comment type="subcellular location">
    <subcellularLocation>
        <location evidence="2">Cell membrane</location>
        <topology evidence="2">Multi-pass membrane protein</topology>
    </subcellularLocation>
</comment>
<protein>
    <submittedName>
        <fullName evidence="15">Cytochrome b561</fullName>
    </submittedName>
</protein>
<keyword evidence="8" id="KW-0249">Electron transport</keyword>
<evidence type="ECO:0000256" key="7">
    <source>
        <dbReference type="ARBA" id="ARBA00022723"/>
    </source>
</evidence>
<dbReference type="SMART" id="SM00867">
    <property type="entry name" value="YceI"/>
    <property type="match status" value="1"/>
</dbReference>
<evidence type="ECO:0000256" key="13">
    <source>
        <dbReference type="SAM" id="Phobius"/>
    </source>
</evidence>
<dbReference type="InterPro" id="IPR016174">
    <property type="entry name" value="Di-haem_cyt_TM"/>
</dbReference>
<dbReference type="InterPro" id="IPR052168">
    <property type="entry name" value="Cytochrome_b561_oxidase"/>
</dbReference>
<dbReference type="SUPFAM" id="SSF101874">
    <property type="entry name" value="YceI-like"/>
    <property type="match status" value="1"/>
</dbReference>
<evidence type="ECO:0000256" key="4">
    <source>
        <dbReference type="ARBA" id="ARBA00022475"/>
    </source>
</evidence>
<evidence type="ECO:0000313" key="15">
    <source>
        <dbReference type="EMBL" id="MBB3048050.1"/>
    </source>
</evidence>
<sequence>MTYRYNAIAITLHWVIALCLISNLGLGWWMGDALQNEATQSLATDAFQWHKSLGLLILFLSLLRLCWRLLHPAPPLPESSPSWEHRVAALTHGLFYLLMIAIPLSGWLYVSAQWRGGNALNVPTIWFGLFEVPHLFGLNTLPAETRQTLAGWLMPTHETLSWAFTVLLALHIGAALRHHALLKDDVLLRMFPALTKGDTKVFAGKGHPTKALLVVVAASVLLVVGLTGHDASPVKPLPDDEGSALAERLAALSQPLDTDLPKWNIIPEESHIQFSGTHAGQPFKGRFTRWQADLRFDESTGVGTVAVVIDTGAATDGVPMHDRTLPQAEWFNVAAYPFATYLADSFEKSELGHSIQGTLTIKQHPLSMAPLSLEIVDNMIHIRGELTLDRADVDMGMESDPAGEWVSRDILIHISVWARSSTKKPEPPTSEVEPAR</sequence>
<evidence type="ECO:0000256" key="6">
    <source>
        <dbReference type="ARBA" id="ARBA00022692"/>
    </source>
</evidence>
<dbReference type="Pfam" id="PF01292">
    <property type="entry name" value="Ni_hydr_CYTB"/>
    <property type="match status" value="1"/>
</dbReference>
<evidence type="ECO:0000313" key="16">
    <source>
        <dbReference type="Proteomes" id="UP000537130"/>
    </source>
</evidence>
<feature type="transmembrane region" description="Helical" evidence="13">
    <location>
        <begin position="160"/>
        <end position="180"/>
    </location>
</feature>
<dbReference type="InterPro" id="IPR011577">
    <property type="entry name" value="Cyt_b561_bac/Ni-Hgenase"/>
</dbReference>
<dbReference type="GO" id="GO:0046872">
    <property type="term" value="F:metal ion binding"/>
    <property type="evidence" value="ECO:0007669"/>
    <property type="project" value="UniProtKB-KW"/>
</dbReference>
<dbReference type="GO" id="GO:0020037">
    <property type="term" value="F:heme binding"/>
    <property type="evidence" value="ECO:0007669"/>
    <property type="project" value="TreeGrafter"/>
</dbReference>
<feature type="transmembrane region" description="Helical" evidence="13">
    <location>
        <begin position="7"/>
        <end position="29"/>
    </location>
</feature>
<dbReference type="GO" id="GO:0005886">
    <property type="term" value="C:plasma membrane"/>
    <property type="evidence" value="ECO:0007669"/>
    <property type="project" value="UniProtKB-SubCell"/>
</dbReference>
<accession>A0A7W4Z7I1</accession>
<comment type="similarity">
    <text evidence="12">Belongs to the cytochrome b561 family.</text>
</comment>
<reference evidence="15 16" key="1">
    <citation type="submission" date="2020-08" db="EMBL/GenBank/DDBJ databases">
        <title>Genomic Encyclopedia of Type Strains, Phase III (KMG-III): the genomes of soil and plant-associated and newly described type strains.</title>
        <authorList>
            <person name="Whitman W."/>
        </authorList>
    </citation>
    <scope>NUCLEOTIDE SEQUENCE [LARGE SCALE GENOMIC DNA]</scope>
    <source>
        <strain evidence="15 16">CECT 8654</strain>
    </source>
</reference>
<dbReference type="EMBL" id="JACHWY010000002">
    <property type="protein sequence ID" value="MBB3048050.1"/>
    <property type="molecule type" value="Genomic_DNA"/>
</dbReference>
<keyword evidence="7" id="KW-0479">Metal-binding</keyword>
<dbReference type="Pfam" id="PF04264">
    <property type="entry name" value="YceI"/>
    <property type="match status" value="1"/>
</dbReference>
<dbReference type="Proteomes" id="UP000537130">
    <property type="component" value="Unassembled WGS sequence"/>
</dbReference>
<name>A0A7W4Z7I1_9GAMM</name>
<keyword evidence="9 13" id="KW-1133">Transmembrane helix</keyword>
<dbReference type="InterPro" id="IPR007372">
    <property type="entry name" value="Lipid/polyisoprenoid-bd_YceI"/>
</dbReference>
<gene>
    <name evidence="15" type="ORF">FHR99_002316</name>
</gene>
<keyword evidence="3" id="KW-0813">Transport</keyword>
<proteinExistence type="inferred from homology"/>
<dbReference type="PANTHER" id="PTHR30529:SF1">
    <property type="entry name" value="CYTOCHROME B561 HOMOLOG 2"/>
    <property type="match status" value="1"/>
</dbReference>
<keyword evidence="4" id="KW-1003">Cell membrane</keyword>
<evidence type="ECO:0000256" key="11">
    <source>
        <dbReference type="ARBA" id="ARBA00023136"/>
    </source>
</evidence>
<evidence type="ECO:0000256" key="2">
    <source>
        <dbReference type="ARBA" id="ARBA00004651"/>
    </source>
</evidence>
<dbReference type="GO" id="GO:0022904">
    <property type="term" value="P:respiratory electron transport chain"/>
    <property type="evidence" value="ECO:0007669"/>
    <property type="project" value="InterPro"/>
</dbReference>
<dbReference type="RefSeq" id="WP_183410818.1">
    <property type="nucleotide sequence ID" value="NZ_JACHWY010000002.1"/>
</dbReference>
<feature type="transmembrane region" description="Helical" evidence="13">
    <location>
        <begin position="211"/>
        <end position="228"/>
    </location>
</feature>
<dbReference type="PANTHER" id="PTHR30529">
    <property type="entry name" value="CYTOCHROME B561"/>
    <property type="match status" value="1"/>
</dbReference>
<keyword evidence="16" id="KW-1185">Reference proteome</keyword>
<keyword evidence="5" id="KW-0349">Heme</keyword>
<dbReference type="Gene3D" id="2.40.128.110">
    <property type="entry name" value="Lipid/polyisoprenoid-binding, YceI-like"/>
    <property type="match status" value="1"/>
</dbReference>
<comment type="cofactor">
    <cofactor evidence="1">
        <name>heme b</name>
        <dbReference type="ChEBI" id="CHEBI:60344"/>
    </cofactor>
</comment>
<keyword evidence="10" id="KW-0408">Iron</keyword>
<dbReference type="GO" id="GO:0009055">
    <property type="term" value="F:electron transfer activity"/>
    <property type="evidence" value="ECO:0007669"/>
    <property type="project" value="InterPro"/>
</dbReference>
<comment type="caution">
    <text evidence="15">The sequence shown here is derived from an EMBL/GenBank/DDBJ whole genome shotgun (WGS) entry which is preliminary data.</text>
</comment>
<dbReference type="Gene3D" id="1.20.950.20">
    <property type="entry name" value="Transmembrane di-heme cytochromes, Chain C"/>
    <property type="match status" value="1"/>
</dbReference>
<evidence type="ECO:0000259" key="14">
    <source>
        <dbReference type="SMART" id="SM00867"/>
    </source>
</evidence>
<evidence type="ECO:0000256" key="3">
    <source>
        <dbReference type="ARBA" id="ARBA00022448"/>
    </source>
</evidence>
<evidence type="ECO:0000256" key="12">
    <source>
        <dbReference type="ARBA" id="ARBA00037975"/>
    </source>
</evidence>
<evidence type="ECO:0000256" key="5">
    <source>
        <dbReference type="ARBA" id="ARBA00022617"/>
    </source>
</evidence>
<feature type="domain" description="Lipid/polyisoprenoid-binding YceI-like" evidence="14">
    <location>
        <begin position="262"/>
        <end position="419"/>
    </location>
</feature>
<keyword evidence="11 13" id="KW-0472">Membrane</keyword>
<evidence type="ECO:0000256" key="9">
    <source>
        <dbReference type="ARBA" id="ARBA00022989"/>
    </source>
</evidence>
<evidence type="ECO:0000256" key="1">
    <source>
        <dbReference type="ARBA" id="ARBA00001970"/>
    </source>
</evidence>
<feature type="transmembrane region" description="Helical" evidence="13">
    <location>
        <begin position="87"/>
        <end position="110"/>
    </location>
</feature>
<evidence type="ECO:0000256" key="8">
    <source>
        <dbReference type="ARBA" id="ARBA00022982"/>
    </source>
</evidence>
<dbReference type="SUPFAM" id="SSF81342">
    <property type="entry name" value="Transmembrane di-heme cytochromes"/>
    <property type="match status" value="1"/>
</dbReference>
<evidence type="ECO:0000256" key="10">
    <source>
        <dbReference type="ARBA" id="ARBA00023004"/>
    </source>
</evidence>
<organism evidence="15 16">
    <name type="scientific">Litorivivens lipolytica</name>
    <dbReference type="NCBI Taxonomy" id="1524264"/>
    <lineage>
        <taxon>Bacteria</taxon>
        <taxon>Pseudomonadati</taxon>
        <taxon>Pseudomonadota</taxon>
        <taxon>Gammaproteobacteria</taxon>
        <taxon>Litorivivens</taxon>
    </lineage>
</organism>
<dbReference type="InterPro" id="IPR036761">
    <property type="entry name" value="TTHA0802/YceI-like_sf"/>
</dbReference>
<dbReference type="AlphaFoldDB" id="A0A7W4Z7I1"/>